<reference evidence="2 3" key="2">
    <citation type="submission" date="2024-07" db="EMBL/GenBank/DDBJ databases">
        <authorList>
            <person name="Akdeniz Z."/>
        </authorList>
    </citation>
    <scope>NUCLEOTIDE SEQUENCE [LARGE SCALE GENOMIC DNA]</scope>
</reference>
<evidence type="ECO:0000313" key="2">
    <source>
        <dbReference type="EMBL" id="CAL6010114.1"/>
    </source>
</evidence>
<dbReference type="EMBL" id="CATOUU010001068">
    <property type="protein sequence ID" value="CAI9970305.1"/>
    <property type="molecule type" value="Genomic_DNA"/>
</dbReference>
<protein>
    <submittedName>
        <fullName evidence="2">Hypothetical_protein</fullName>
    </submittedName>
</protein>
<keyword evidence="3" id="KW-1185">Reference proteome</keyword>
<dbReference type="Proteomes" id="UP001642409">
    <property type="component" value="Unassembled WGS sequence"/>
</dbReference>
<dbReference type="AlphaFoldDB" id="A0AA86R4E4"/>
<accession>A0AA86R4E4</accession>
<evidence type="ECO:0000313" key="3">
    <source>
        <dbReference type="Proteomes" id="UP001642409"/>
    </source>
</evidence>
<organism evidence="1">
    <name type="scientific">Hexamita inflata</name>
    <dbReference type="NCBI Taxonomy" id="28002"/>
    <lineage>
        <taxon>Eukaryota</taxon>
        <taxon>Metamonada</taxon>
        <taxon>Diplomonadida</taxon>
        <taxon>Hexamitidae</taxon>
        <taxon>Hexamitinae</taxon>
        <taxon>Hexamita</taxon>
    </lineage>
</organism>
<gene>
    <name evidence="2" type="ORF">HINF_LOCUS21933</name>
    <name evidence="1" type="ORF">HINF_LOCUS57950</name>
</gene>
<evidence type="ECO:0000313" key="1">
    <source>
        <dbReference type="EMBL" id="CAI9970305.1"/>
    </source>
</evidence>
<sequence>MFDSEVPLHTTLLSRKIRLCQRSGMTIKDNFMTLLLNQAALIEVSETLLINTQNKIINIFQLQFFKVAYIKPIKQQFSRKNSLLSMKLNLKRSIMELFGEEVVKFSESKQKLFKEYIKDLETKIIKSQHNPELKTEIDQIFKQLDVDVVCRFNQDQFADTNSQCSLNQYVKHSPDKNFDMTKQAPKKTLQFKDMNHINEQIINARIYQVS</sequence>
<dbReference type="EMBL" id="CAXDID020000060">
    <property type="protein sequence ID" value="CAL6010114.1"/>
    <property type="molecule type" value="Genomic_DNA"/>
</dbReference>
<reference evidence="1" key="1">
    <citation type="submission" date="2023-06" db="EMBL/GenBank/DDBJ databases">
        <authorList>
            <person name="Kurt Z."/>
        </authorList>
    </citation>
    <scope>NUCLEOTIDE SEQUENCE</scope>
</reference>
<comment type="caution">
    <text evidence="1">The sequence shown here is derived from an EMBL/GenBank/DDBJ whole genome shotgun (WGS) entry which is preliminary data.</text>
</comment>
<name>A0AA86R4E4_9EUKA</name>
<proteinExistence type="predicted"/>